<keyword evidence="8" id="KW-0862">Zinc</keyword>
<dbReference type="InterPro" id="IPR001841">
    <property type="entry name" value="Znf_RING"/>
</dbReference>
<dbReference type="InterPro" id="IPR000315">
    <property type="entry name" value="Znf_B-box"/>
</dbReference>
<evidence type="ECO:0000313" key="13">
    <source>
        <dbReference type="EMBL" id="EEN63657.1"/>
    </source>
</evidence>
<dbReference type="AlphaFoldDB" id="C3Y802"/>
<feature type="domain" description="B box-type" evidence="12">
    <location>
        <begin position="114"/>
        <end position="155"/>
    </location>
</feature>
<dbReference type="CDD" id="cd19756">
    <property type="entry name" value="Bbox2"/>
    <property type="match status" value="1"/>
</dbReference>
<evidence type="ECO:0000256" key="2">
    <source>
        <dbReference type="ARBA" id="ARBA00008518"/>
    </source>
</evidence>
<dbReference type="SUPFAM" id="SSF57845">
    <property type="entry name" value="B-box zinc-binding domain"/>
    <property type="match status" value="1"/>
</dbReference>
<gene>
    <name evidence="13" type="ORF">BRAFLDRAFT_84664</name>
</gene>
<dbReference type="Gene3D" id="3.30.40.10">
    <property type="entry name" value="Zinc/RING finger domain, C3HC4 (zinc finger)"/>
    <property type="match status" value="1"/>
</dbReference>
<dbReference type="PROSITE" id="PS50119">
    <property type="entry name" value="ZF_BBOX"/>
    <property type="match status" value="1"/>
</dbReference>
<dbReference type="SUPFAM" id="SSF101898">
    <property type="entry name" value="NHL repeat"/>
    <property type="match status" value="1"/>
</dbReference>
<dbReference type="eggNOG" id="KOG2177">
    <property type="taxonomic scope" value="Eukaryota"/>
</dbReference>
<evidence type="ECO:0000256" key="7">
    <source>
        <dbReference type="ARBA" id="ARBA00022771"/>
    </source>
</evidence>
<dbReference type="Gene3D" id="3.30.160.60">
    <property type="entry name" value="Classic Zinc Finger"/>
    <property type="match status" value="1"/>
</dbReference>
<evidence type="ECO:0000256" key="1">
    <source>
        <dbReference type="ARBA" id="ARBA00000900"/>
    </source>
</evidence>
<keyword evidence="7 9" id="KW-0863">Zinc-finger</keyword>
<evidence type="ECO:0000256" key="3">
    <source>
        <dbReference type="ARBA" id="ARBA00012483"/>
    </source>
</evidence>
<dbReference type="PANTHER" id="PTHR24104:SF50">
    <property type="entry name" value="SMP-30_GLUCONOLACTONASE_LRE-LIKE REGION DOMAIN-CONTAINING PROTEIN"/>
    <property type="match status" value="1"/>
</dbReference>
<evidence type="ECO:0000259" key="12">
    <source>
        <dbReference type="PROSITE" id="PS50119"/>
    </source>
</evidence>
<evidence type="ECO:0000256" key="8">
    <source>
        <dbReference type="ARBA" id="ARBA00022833"/>
    </source>
</evidence>
<dbReference type="InParanoid" id="C3Y802"/>
<dbReference type="Pfam" id="PF13445">
    <property type="entry name" value="zf-RING_UBOX"/>
    <property type="match status" value="1"/>
</dbReference>
<comment type="catalytic activity">
    <reaction evidence="1">
        <text>S-ubiquitinyl-[E2 ubiquitin-conjugating enzyme]-L-cysteine + [acceptor protein]-L-lysine = [E2 ubiquitin-conjugating enzyme]-L-cysteine + N(6)-ubiquitinyl-[acceptor protein]-L-lysine.</text>
        <dbReference type="EC" id="2.3.2.27"/>
    </reaction>
</comment>
<dbReference type="Pfam" id="PF01436">
    <property type="entry name" value="NHL"/>
    <property type="match status" value="2"/>
</dbReference>
<dbReference type="EC" id="2.3.2.27" evidence="3"/>
<dbReference type="PROSITE" id="PS51125">
    <property type="entry name" value="NHL"/>
    <property type="match status" value="3"/>
</dbReference>
<feature type="repeat" description="NHL" evidence="10">
    <location>
        <begin position="543"/>
        <end position="586"/>
    </location>
</feature>
<keyword evidence="4" id="KW-0597">Phosphoprotein</keyword>
<keyword evidence="6" id="KW-0677">Repeat</keyword>
<dbReference type="GO" id="GO:0008270">
    <property type="term" value="F:zinc ion binding"/>
    <property type="evidence" value="ECO:0007669"/>
    <property type="project" value="UniProtKB-KW"/>
</dbReference>
<feature type="domain" description="RING-type" evidence="11">
    <location>
        <begin position="23"/>
        <end position="72"/>
    </location>
</feature>
<dbReference type="Gene3D" id="2.120.10.30">
    <property type="entry name" value="TolB, C-terminal domain"/>
    <property type="match status" value="1"/>
</dbReference>
<evidence type="ECO:0000256" key="5">
    <source>
        <dbReference type="ARBA" id="ARBA00022723"/>
    </source>
</evidence>
<accession>C3Y802</accession>
<dbReference type="EMBL" id="GG666490">
    <property type="protein sequence ID" value="EEN63657.1"/>
    <property type="molecule type" value="Genomic_DNA"/>
</dbReference>
<reference evidence="13" key="1">
    <citation type="journal article" date="2008" name="Nature">
        <title>The amphioxus genome and the evolution of the chordate karyotype.</title>
        <authorList>
            <consortium name="US DOE Joint Genome Institute (JGI-PGF)"/>
            <person name="Putnam N.H."/>
            <person name="Butts T."/>
            <person name="Ferrier D.E.K."/>
            <person name="Furlong R.F."/>
            <person name="Hellsten U."/>
            <person name="Kawashima T."/>
            <person name="Robinson-Rechavi M."/>
            <person name="Shoguchi E."/>
            <person name="Terry A."/>
            <person name="Yu J.-K."/>
            <person name="Benito-Gutierrez E.L."/>
            <person name="Dubchak I."/>
            <person name="Garcia-Fernandez J."/>
            <person name="Gibson-Brown J.J."/>
            <person name="Grigoriev I.V."/>
            <person name="Horton A.C."/>
            <person name="de Jong P.J."/>
            <person name="Jurka J."/>
            <person name="Kapitonov V.V."/>
            <person name="Kohara Y."/>
            <person name="Kuroki Y."/>
            <person name="Lindquist E."/>
            <person name="Lucas S."/>
            <person name="Osoegawa K."/>
            <person name="Pennacchio L.A."/>
            <person name="Salamov A.A."/>
            <person name="Satou Y."/>
            <person name="Sauka-Spengler T."/>
            <person name="Schmutz J."/>
            <person name="Shin-I T."/>
            <person name="Toyoda A."/>
            <person name="Bronner-Fraser M."/>
            <person name="Fujiyama A."/>
            <person name="Holland L.Z."/>
            <person name="Holland P.W.H."/>
            <person name="Satoh N."/>
            <person name="Rokhsar D.S."/>
        </authorList>
    </citation>
    <scope>NUCLEOTIDE SEQUENCE [LARGE SCALE GENOMIC DNA]</scope>
    <source>
        <strain evidence="13">S238N-H82</strain>
        <tissue evidence="13">Testes</tissue>
    </source>
</reference>
<dbReference type="SMART" id="SM00184">
    <property type="entry name" value="RING"/>
    <property type="match status" value="1"/>
</dbReference>
<dbReference type="InterPro" id="IPR001258">
    <property type="entry name" value="NHL_repeat"/>
</dbReference>
<comment type="similarity">
    <text evidence="2">Belongs to the TRIM/RBCC family.</text>
</comment>
<feature type="repeat" description="NHL" evidence="10">
    <location>
        <begin position="354"/>
        <end position="395"/>
    </location>
</feature>
<dbReference type="PANTHER" id="PTHR24104">
    <property type="entry name" value="E3 UBIQUITIN-PROTEIN LIGASE NHLRC1-RELATED"/>
    <property type="match status" value="1"/>
</dbReference>
<organism>
    <name type="scientific">Branchiostoma floridae</name>
    <name type="common">Florida lancelet</name>
    <name type="synonym">Amphioxus</name>
    <dbReference type="NCBI Taxonomy" id="7739"/>
    <lineage>
        <taxon>Eukaryota</taxon>
        <taxon>Metazoa</taxon>
        <taxon>Chordata</taxon>
        <taxon>Cephalochordata</taxon>
        <taxon>Leptocardii</taxon>
        <taxon>Amphioxiformes</taxon>
        <taxon>Branchiostomatidae</taxon>
        <taxon>Branchiostoma</taxon>
    </lineage>
</organism>
<dbReference type="SMART" id="SM00336">
    <property type="entry name" value="BBOX"/>
    <property type="match status" value="1"/>
</dbReference>
<sequence>MANSQDRPTTAYRQRILEEFLSCSICKKPYRQPKFLPCHHYFCQECLEVRHEQWLETCERAERPDPFRCPDCAHPVTLPTEGIAGLLNNHRIANLCEEFSKKTLLTPAYMQKGGQKNMCSSHPQNEIQLYCLKCKVPVCSDCITHSHSGHTTCEAKQIKDNIIAELDTGWQKMEASTNFLQEIKKRHKKLVDNKVQTQQEINKACDDQVKKIQDQRDKLLATVEKVFEDNMAALIEQKDQVLTQLVKLSILCERTEQLMEQEEGVWLLEDVDLAPALKERFQNVATPDEICEVKLCHFEPKKSGAHIELGKVTSQPMSDKQLLQSKVTDLDTRQVRSTNVSTIRVGNMWVKKVRFGGEGSCRGKFDGPVGVAVSQDDKLYIADLNNSRIQVFTMDGVYVREFTTTLPGGTGEKFEPCDVAIGRNDNLWVVSKNHVVQYSREGTCLTKIDLSHVELNEYMRGIAVTLETELVIVTEQELVGKNAIGRLRVFKQDGLEIFTFGSYCMSLRPWYPRYVTVDGEGNILVTDYKDYCVHVLDKEGNFRFKFGSVGSDESQLYDPQGICVDGMGNIIVADFGYGSLQMHDSQGRFQCDIGSGMERPCGVAVSPGGDVVVTDYKDHTVSVWTQG</sequence>
<dbReference type="InterPro" id="IPR027370">
    <property type="entry name" value="Znf-RING_euk"/>
</dbReference>
<dbReference type="CDD" id="cd05819">
    <property type="entry name" value="NHL"/>
    <property type="match status" value="1"/>
</dbReference>
<dbReference type="InterPro" id="IPR017907">
    <property type="entry name" value="Znf_RING_CS"/>
</dbReference>
<proteinExistence type="inferred from homology"/>
<evidence type="ECO:0000256" key="4">
    <source>
        <dbReference type="ARBA" id="ARBA00022553"/>
    </source>
</evidence>
<feature type="repeat" description="NHL" evidence="10">
    <location>
        <begin position="511"/>
        <end position="539"/>
    </location>
</feature>
<dbReference type="Pfam" id="PF00643">
    <property type="entry name" value="zf-B_box"/>
    <property type="match status" value="1"/>
</dbReference>
<dbReference type="GO" id="GO:0061630">
    <property type="term" value="F:ubiquitin protein ligase activity"/>
    <property type="evidence" value="ECO:0007669"/>
    <property type="project" value="UniProtKB-EC"/>
</dbReference>
<dbReference type="PROSITE" id="PS00518">
    <property type="entry name" value="ZF_RING_1"/>
    <property type="match status" value="1"/>
</dbReference>
<dbReference type="InterPro" id="IPR011042">
    <property type="entry name" value="6-blade_b-propeller_TolB-like"/>
</dbReference>
<dbReference type="SUPFAM" id="SSF57850">
    <property type="entry name" value="RING/U-box"/>
    <property type="match status" value="1"/>
</dbReference>
<evidence type="ECO:0000256" key="9">
    <source>
        <dbReference type="PROSITE-ProRule" id="PRU00024"/>
    </source>
</evidence>
<protein>
    <recommendedName>
        <fullName evidence="3">RING-type E3 ubiquitin transferase</fullName>
        <ecNumber evidence="3">2.3.2.27</ecNumber>
    </recommendedName>
</protein>
<dbReference type="STRING" id="7739.C3Y802"/>
<name>C3Y802_BRAFL</name>
<evidence type="ECO:0000256" key="10">
    <source>
        <dbReference type="PROSITE-ProRule" id="PRU00504"/>
    </source>
</evidence>
<dbReference type="Gene3D" id="2.40.10.500">
    <property type="match status" value="1"/>
</dbReference>
<dbReference type="InterPro" id="IPR050952">
    <property type="entry name" value="TRIM-NHL_E3_ligases"/>
</dbReference>
<evidence type="ECO:0000259" key="11">
    <source>
        <dbReference type="PROSITE" id="PS50089"/>
    </source>
</evidence>
<dbReference type="InterPro" id="IPR013083">
    <property type="entry name" value="Znf_RING/FYVE/PHD"/>
</dbReference>
<evidence type="ECO:0000256" key="6">
    <source>
        <dbReference type="ARBA" id="ARBA00022737"/>
    </source>
</evidence>
<keyword evidence="5" id="KW-0479">Metal-binding</keyword>
<dbReference type="PROSITE" id="PS50089">
    <property type="entry name" value="ZF_RING_2"/>
    <property type="match status" value="1"/>
</dbReference>